<proteinExistence type="predicted"/>
<evidence type="ECO:0000313" key="2">
    <source>
        <dbReference type="Proteomes" id="UP000434582"/>
    </source>
</evidence>
<dbReference type="Proteomes" id="UP000434582">
    <property type="component" value="Unassembled WGS sequence"/>
</dbReference>
<dbReference type="InterPro" id="IPR053842">
    <property type="entry name" value="NikA-like"/>
</dbReference>
<name>A0A7X2D4K6_9PROT</name>
<dbReference type="RefSeq" id="WP_153347088.1">
    <property type="nucleotide sequence ID" value="NZ_WIVE01000119.1"/>
</dbReference>
<sequence>MASPGRPRKQAEDLRSRSIKITVTDAELAALKEHAQEAGMPLARYLREAAVKTQVVNRQDWRRLVFQVNRIGNNLNQVARWCNTYKDAAEAAGVVAALMQIDRGIRDLALPSRDASEGDAS</sequence>
<keyword evidence="2" id="KW-1185">Reference proteome</keyword>
<dbReference type="EMBL" id="WIVE01000119">
    <property type="protein sequence ID" value="MQX38529.1"/>
    <property type="molecule type" value="Genomic_DNA"/>
</dbReference>
<dbReference type="AlphaFoldDB" id="A0A7X2D4K6"/>
<accession>A0A7X2D4K6</accession>
<dbReference type="OrthoDB" id="7376495at2"/>
<protein>
    <submittedName>
        <fullName evidence="1">Plasmid mobilization relaxosome protein MobC</fullName>
    </submittedName>
</protein>
<comment type="caution">
    <text evidence="1">The sequence shown here is derived from an EMBL/GenBank/DDBJ whole genome shotgun (WGS) entry which is preliminary data.</text>
</comment>
<organism evidence="1 2">
    <name type="scientific">Roseospira navarrensis</name>
    <dbReference type="NCBI Taxonomy" id="140058"/>
    <lineage>
        <taxon>Bacteria</taxon>
        <taxon>Pseudomonadati</taxon>
        <taxon>Pseudomonadota</taxon>
        <taxon>Alphaproteobacteria</taxon>
        <taxon>Rhodospirillales</taxon>
        <taxon>Rhodospirillaceae</taxon>
        <taxon>Roseospira</taxon>
    </lineage>
</organism>
<reference evidence="1 2" key="1">
    <citation type="submission" date="2019-10" db="EMBL/GenBank/DDBJ databases">
        <title>Draft whole-genome sequence of the purple nonsulfur photosynthetic bacterium Roseospira navarrensis DSM 15114.</title>
        <authorList>
            <person name="Kyndt J.A."/>
            <person name="Meyer T.E."/>
        </authorList>
    </citation>
    <scope>NUCLEOTIDE SEQUENCE [LARGE SCALE GENOMIC DNA]</scope>
    <source>
        <strain evidence="1 2">DSM 15114</strain>
    </source>
</reference>
<dbReference type="Pfam" id="PF21983">
    <property type="entry name" value="NikA-like"/>
    <property type="match status" value="1"/>
</dbReference>
<gene>
    <name evidence="1" type="primary">mobC</name>
    <name evidence="1" type="ORF">GHC57_18615</name>
</gene>
<evidence type="ECO:0000313" key="1">
    <source>
        <dbReference type="EMBL" id="MQX38529.1"/>
    </source>
</evidence>